<dbReference type="KEGG" id="lao:AOX59_04545"/>
<evidence type="ECO:0000256" key="1">
    <source>
        <dbReference type="SAM" id="Phobius"/>
    </source>
</evidence>
<keyword evidence="1" id="KW-1133">Transmembrane helix</keyword>
<organism evidence="3 4">
    <name type="scientific">Lentibacillus amyloliquefaciens</name>
    <dbReference type="NCBI Taxonomy" id="1472767"/>
    <lineage>
        <taxon>Bacteria</taxon>
        <taxon>Bacillati</taxon>
        <taxon>Bacillota</taxon>
        <taxon>Bacilli</taxon>
        <taxon>Bacillales</taxon>
        <taxon>Bacillaceae</taxon>
        <taxon>Lentibacillus</taxon>
    </lineage>
</organism>
<evidence type="ECO:0000313" key="4">
    <source>
        <dbReference type="Proteomes" id="UP000050331"/>
    </source>
</evidence>
<gene>
    <name evidence="3" type="ORF">AOX59_04545</name>
</gene>
<keyword evidence="1" id="KW-0812">Transmembrane</keyword>
<dbReference type="Pfam" id="PF17881">
    <property type="entry name" value="TseB"/>
    <property type="match status" value="1"/>
</dbReference>
<feature type="domain" description="Cell wall elongation regulator TseB-like" evidence="2">
    <location>
        <begin position="57"/>
        <end position="94"/>
    </location>
</feature>
<proteinExistence type="predicted"/>
<evidence type="ECO:0000259" key="2">
    <source>
        <dbReference type="Pfam" id="PF17881"/>
    </source>
</evidence>
<dbReference type="STRING" id="1472767.AOX59_04545"/>
<keyword evidence="4" id="KW-1185">Reference proteome</keyword>
<dbReference type="OrthoDB" id="2381181at2"/>
<sequence>MLNNEYPKRMMPGWLKWLVIILSVLIVISLIFGIYLYQSVQENRTSSYDKIKENVFQKTELTDINHIERFHGEKAYYTVYGETEDKTKKLIFYPFNQDESELISLNQSDIVTEKTIRSNWKIECNSCTMIDIKPAVISGEDSQPAWEVTYEDNSNRYVMEYLSVTDGSRIEILRFNQLYNGESD</sequence>
<dbReference type="AlphaFoldDB" id="A0A0U3W3Z2"/>
<accession>A0A0U3W3Z2</accession>
<dbReference type="InterPro" id="IPR041401">
    <property type="entry name" value="TseB-like_dom"/>
</dbReference>
<dbReference type="SUPFAM" id="SSF54403">
    <property type="entry name" value="Cystatin/monellin"/>
    <property type="match status" value="2"/>
</dbReference>
<reference evidence="3 4" key="1">
    <citation type="submission" date="2016-01" db="EMBL/GenBank/DDBJ databases">
        <title>Complete genome sequence of strain Lentibacillus amyloliquefaciens LAM0015T isolated from saline sediment.</title>
        <authorList>
            <person name="Wang J.-L."/>
            <person name="He M.-X."/>
        </authorList>
    </citation>
    <scope>NUCLEOTIDE SEQUENCE [LARGE SCALE GENOMIC DNA]</scope>
    <source>
        <strain evidence="3 4">LAM0015</strain>
    </source>
</reference>
<dbReference type="EMBL" id="CP013862">
    <property type="protein sequence ID" value="ALX47938.1"/>
    <property type="molecule type" value="Genomic_DNA"/>
</dbReference>
<dbReference type="Gene3D" id="3.10.450.40">
    <property type="match status" value="2"/>
</dbReference>
<protein>
    <recommendedName>
        <fullName evidence="2">Cell wall elongation regulator TseB-like domain-containing protein</fullName>
    </recommendedName>
</protein>
<evidence type="ECO:0000313" key="3">
    <source>
        <dbReference type="EMBL" id="ALX47938.1"/>
    </source>
</evidence>
<feature type="transmembrane region" description="Helical" evidence="1">
    <location>
        <begin position="14"/>
        <end position="37"/>
    </location>
</feature>
<keyword evidence="1" id="KW-0472">Membrane</keyword>
<name>A0A0U3W3Z2_9BACI</name>
<dbReference type="InterPro" id="IPR046350">
    <property type="entry name" value="Cystatin_sf"/>
</dbReference>
<dbReference type="Proteomes" id="UP000050331">
    <property type="component" value="Chromosome"/>
</dbReference>
<dbReference type="RefSeq" id="WP_068442473.1">
    <property type="nucleotide sequence ID" value="NZ_CP013862.1"/>
</dbReference>